<evidence type="ECO:0000313" key="3">
    <source>
        <dbReference type="Proteomes" id="UP000054144"/>
    </source>
</evidence>
<feature type="domain" description="Protein kinase" evidence="1">
    <location>
        <begin position="1"/>
        <end position="294"/>
    </location>
</feature>
<accession>A0A0D7A6R8</accession>
<name>A0A0D7A6R8_9AGAR</name>
<dbReference type="PANTHER" id="PTHR44167:SF30">
    <property type="entry name" value="PHOSPHORYLASE KINASE"/>
    <property type="match status" value="1"/>
</dbReference>
<dbReference type="Gene3D" id="1.10.510.10">
    <property type="entry name" value="Transferase(Phosphotransferase) domain 1"/>
    <property type="match status" value="1"/>
</dbReference>
<dbReference type="PROSITE" id="PS00108">
    <property type="entry name" value="PROTEIN_KINASE_ST"/>
    <property type="match status" value="1"/>
</dbReference>
<dbReference type="GO" id="GO:0044773">
    <property type="term" value="P:mitotic DNA damage checkpoint signaling"/>
    <property type="evidence" value="ECO:0007669"/>
    <property type="project" value="TreeGrafter"/>
</dbReference>
<dbReference type="InterPro" id="IPR000719">
    <property type="entry name" value="Prot_kinase_dom"/>
</dbReference>
<dbReference type="GO" id="GO:0005524">
    <property type="term" value="F:ATP binding"/>
    <property type="evidence" value="ECO:0007669"/>
    <property type="project" value="InterPro"/>
</dbReference>
<dbReference type="InterPro" id="IPR008271">
    <property type="entry name" value="Ser/Thr_kinase_AS"/>
</dbReference>
<reference evidence="2 3" key="1">
    <citation type="journal article" date="2015" name="Fungal Genet. Biol.">
        <title>Evolution of novel wood decay mechanisms in Agaricales revealed by the genome sequences of Fistulina hepatica and Cylindrobasidium torrendii.</title>
        <authorList>
            <person name="Floudas D."/>
            <person name="Held B.W."/>
            <person name="Riley R."/>
            <person name="Nagy L.G."/>
            <person name="Koehler G."/>
            <person name="Ransdell A.S."/>
            <person name="Younus H."/>
            <person name="Chow J."/>
            <person name="Chiniquy J."/>
            <person name="Lipzen A."/>
            <person name="Tritt A."/>
            <person name="Sun H."/>
            <person name="Haridas S."/>
            <person name="LaButti K."/>
            <person name="Ohm R.A."/>
            <person name="Kues U."/>
            <person name="Blanchette R.A."/>
            <person name="Grigoriev I.V."/>
            <person name="Minto R.E."/>
            <person name="Hibbett D.S."/>
        </authorList>
    </citation>
    <scope>NUCLEOTIDE SEQUENCE [LARGE SCALE GENOMIC DNA]</scope>
    <source>
        <strain evidence="2 3">ATCC 64428</strain>
    </source>
</reference>
<dbReference type="AlphaFoldDB" id="A0A0D7A6R8"/>
<dbReference type="InterPro" id="IPR011009">
    <property type="entry name" value="Kinase-like_dom_sf"/>
</dbReference>
<feature type="non-terminal residue" evidence="2">
    <location>
        <position position="309"/>
    </location>
</feature>
<keyword evidence="3" id="KW-1185">Reference proteome</keyword>
<organism evidence="2 3">
    <name type="scientific">Fistulina hepatica ATCC 64428</name>
    <dbReference type="NCBI Taxonomy" id="1128425"/>
    <lineage>
        <taxon>Eukaryota</taxon>
        <taxon>Fungi</taxon>
        <taxon>Dikarya</taxon>
        <taxon>Basidiomycota</taxon>
        <taxon>Agaricomycotina</taxon>
        <taxon>Agaricomycetes</taxon>
        <taxon>Agaricomycetidae</taxon>
        <taxon>Agaricales</taxon>
        <taxon>Fistulinaceae</taxon>
        <taxon>Fistulina</taxon>
    </lineage>
</organism>
<dbReference type="PROSITE" id="PS50011">
    <property type="entry name" value="PROTEIN_KINASE_DOM"/>
    <property type="match status" value="1"/>
</dbReference>
<protein>
    <submittedName>
        <fullName evidence="2">Kinase-like protein</fullName>
    </submittedName>
</protein>
<proteinExistence type="predicted"/>
<keyword evidence="2" id="KW-0418">Kinase</keyword>
<dbReference type="Pfam" id="PF00069">
    <property type="entry name" value="Pkinase"/>
    <property type="match status" value="1"/>
</dbReference>
<evidence type="ECO:0000259" key="1">
    <source>
        <dbReference type="PROSITE" id="PS50011"/>
    </source>
</evidence>
<gene>
    <name evidence="2" type="ORF">FISHEDRAFT_21979</name>
</gene>
<dbReference type="EMBL" id="KN882028">
    <property type="protein sequence ID" value="KIY46503.1"/>
    <property type="molecule type" value="Genomic_DNA"/>
</dbReference>
<dbReference type="GO" id="GO:0005634">
    <property type="term" value="C:nucleus"/>
    <property type="evidence" value="ECO:0007669"/>
    <property type="project" value="TreeGrafter"/>
</dbReference>
<evidence type="ECO:0000313" key="2">
    <source>
        <dbReference type="EMBL" id="KIY46503.1"/>
    </source>
</evidence>
<dbReference type="PANTHER" id="PTHR44167">
    <property type="entry name" value="OVARIAN-SPECIFIC SERINE/THREONINE-PROTEIN KINASE LOK-RELATED"/>
    <property type="match status" value="1"/>
</dbReference>
<dbReference type="SUPFAM" id="SSF56112">
    <property type="entry name" value="Protein kinase-like (PK-like)"/>
    <property type="match status" value="1"/>
</dbReference>
<dbReference type="Proteomes" id="UP000054144">
    <property type="component" value="Unassembled WGS sequence"/>
</dbReference>
<dbReference type="GO" id="GO:0004674">
    <property type="term" value="F:protein serine/threonine kinase activity"/>
    <property type="evidence" value="ECO:0007669"/>
    <property type="project" value="TreeGrafter"/>
</dbReference>
<feature type="non-terminal residue" evidence="2">
    <location>
        <position position="1"/>
    </location>
</feature>
<keyword evidence="2" id="KW-0808">Transferase</keyword>
<sequence length="309" mass="35652">SRSVFFAQDAQHRHVAIKLVKKNSDEYRIACFLHECSGVAVERCIIPILEIIDCEEHAFMVMPRWGEIDSTRWFYTMRGALDYVHSTLKGLAFLHAHGIVHRDLKEDNIMCNHFGSHFLRQQLATQQKLVFAIADFDLSLMLPPSSQPRCCRLPTRRSWEVIVEFTHDVLQGELDYDPFLLDVGTLGLLFARYFEKLISLAPMLAPLIDGMVTDDLSRRFTASEALQFFEQTADSVPTGNLDIRVDFPFAYEPAPAPDRVYSDRWVGLPPDFVAKWSAYRVQKPDLLTRVLRWFCSLNARTFFMVQSIR</sequence>
<dbReference type="OrthoDB" id="2722301at2759"/>
<dbReference type="SMART" id="SM00220">
    <property type="entry name" value="S_TKc"/>
    <property type="match status" value="1"/>
</dbReference>